<feature type="region of interest" description="Disordered" evidence="1">
    <location>
        <begin position="54"/>
        <end position="74"/>
    </location>
</feature>
<name>A0A1F4VRW1_UNCKA</name>
<dbReference type="SMART" id="SM00490">
    <property type="entry name" value="HELICc"/>
    <property type="match status" value="1"/>
</dbReference>
<sequence length="1128" mass="126895">MSDEATKNPFQAARSYIIDSIHSEFVGPLIENDLLTENPVTRYAAGMLFPVNYEGRNDSPPTQDQKLDGENDLASATGDFDIEDSSTGLANSFFPSVLGISFYCLGKDPVLNVRTEWTTYSKIDPKESYVYINELPESILQIEEFKSNFKIKDGKLFITAEDIYFDVAKIISEKSGDEKIKSILEVAIARFRSGSVWTNTKASRTIAIDPSFKWQKIAEGLELICDRKPSEDGQLTLYTIAIKNTQPACSNGMDEEHVLFNVSVSVTTGEEQDLFSEYSSSPLFNSDNEEQSLALLYRNRKTYAVGHGCAANWERRKDSQNAYKVFTKSLPFYEVPQSDFDIPGLDTKTLSMQFLSSEGAVNSRQIVDKLSEFCTLYKTWIEDLSKTTLTKDFSEVAARHIGLCNEIHSRMTEGITILAKNNTAMDAFKLANKSMLMQSLHSTLQKEKRVSDGNPVNFPDYNSELAGERKWRPFQLGFLLLSIKGIIDPASDDRKIVDLIWFPTGGGKTEAYLGLSAFTVFYRRLNHLGQHAGTAIMMRYTLRLLTAQQFQRACTLICAMEKLRRQAPEKLGDDEISIGLWVGVDSTPNTMDQAKQSFDEFITGTSDKNPSPLLSCPWCGTKMLIEEGRGRRSYAYKTKVKSKTSPTRATLFCFERSCEFNDRLPILIVDEEVYETPPTLLFGTVDKFALMPLQKGVSKLFSANPENKNLPPELIIQDELHLISGALGTLVGIYETAIDYLCSRKGIQPKIIASTATVRRAAEQCRNLFNRETRQFPAPGIDISDSFFSKETPLEKKPGRLYVGLMPSGKTQTTASIRLSASLLHTVATMPFDDNIKDKYWTLVSYFNSIRELGGFISLLYDDIPLYANALKQRYGGMMRHIAIEKELTSRKSAEEIPEILEDLSVGYPTRGTIDVLSATNMLSVGVDIDRLGLMVIRGQPKLTSEYIQVSSRIGRKFPGLVVTLYNSARTRDRAHYERFRTYHESFYRNVEPSSVTPFSRPARARALSAILVTLFRHGLANSEYNGEEGASLFKPDLPGIKELQEYIFNRVKSIDSEEAQSTMVDFKKLLQDWMIFIESNNGKVVYRNDKQGIPVVRRSDNAGGGLWMLPTSMRNVDAECNIDIKDE</sequence>
<dbReference type="Gene3D" id="3.40.50.300">
    <property type="entry name" value="P-loop containing nucleotide triphosphate hydrolases"/>
    <property type="match status" value="1"/>
</dbReference>
<dbReference type="PANTHER" id="PTHR47957">
    <property type="entry name" value="ATP-DEPENDENT HELICASE HRQ1"/>
    <property type="match status" value="1"/>
</dbReference>
<dbReference type="PANTHER" id="PTHR47957:SF3">
    <property type="entry name" value="ATP-DEPENDENT HELICASE HRQ1"/>
    <property type="match status" value="1"/>
</dbReference>
<dbReference type="Proteomes" id="UP000178964">
    <property type="component" value="Unassembled WGS sequence"/>
</dbReference>
<dbReference type="GO" id="GO:0006289">
    <property type="term" value="P:nucleotide-excision repair"/>
    <property type="evidence" value="ECO:0007669"/>
    <property type="project" value="TreeGrafter"/>
</dbReference>
<dbReference type="STRING" id="1802627.A3A70_02885"/>
<dbReference type="InterPro" id="IPR001650">
    <property type="entry name" value="Helicase_C-like"/>
</dbReference>
<gene>
    <name evidence="3" type="ORF">A3A70_02885</name>
</gene>
<dbReference type="EMBL" id="MEVK01000003">
    <property type="protein sequence ID" value="OGC59946.1"/>
    <property type="molecule type" value="Genomic_DNA"/>
</dbReference>
<evidence type="ECO:0000313" key="3">
    <source>
        <dbReference type="EMBL" id="OGC59946.1"/>
    </source>
</evidence>
<evidence type="ECO:0000259" key="2">
    <source>
        <dbReference type="PROSITE" id="PS51194"/>
    </source>
</evidence>
<dbReference type="SUPFAM" id="SSF52540">
    <property type="entry name" value="P-loop containing nucleoside triphosphate hydrolases"/>
    <property type="match status" value="2"/>
</dbReference>
<reference evidence="3 4" key="1">
    <citation type="journal article" date="2016" name="Nat. Commun.">
        <title>Thousands of microbial genomes shed light on interconnected biogeochemical processes in an aquifer system.</title>
        <authorList>
            <person name="Anantharaman K."/>
            <person name="Brown C.T."/>
            <person name="Hug L.A."/>
            <person name="Sharon I."/>
            <person name="Castelle C.J."/>
            <person name="Probst A.J."/>
            <person name="Thomas B.C."/>
            <person name="Singh A."/>
            <person name="Wilkins M.J."/>
            <person name="Karaoz U."/>
            <person name="Brodie E.L."/>
            <person name="Williams K.H."/>
            <person name="Hubbard S.S."/>
            <person name="Banfield J.F."/>
        </authorList>
    </citation>
    <scope>NUCLEOTIDE SEQUENCE [LARGE SCALE GENOMIC DNA]</scope>
</reference>
<comment type="caution">
    <text evidence="3">The sequence shown here is derived from an EMBL/GenBank/DDBJ whole genome shotgun (WGS) entry which is preliminary data.</text>
</comment>
<accession>A0A1F4VRW1</accession>
<dbReference type="CDD" id="cd18785">
    <property type="entry name" value="SF2_C"/>
    <property type="match status" value="1"/>
</dbReference>
<dbReference type="PROSITE" id="PS51194">
    <property type="entry name" value="HELICASE_CTER"/>
    <property type="match status" value="1"/>
</dbReference>
<organism evidence="3 4">
    <name type="scientific">candidate division WWE3 bacterium RIFCSPLOWO2_01_FULL_42_11</name>
    <dbReference type="NCBI Taxonomy" id="1802627"/>
    <lineage>
        <taxon>Bacteria</taxon>
        <taxon>Katanobacteria</taxon>
    </lineage>
</organism>
<proteinExistence type="predicted"/>
<dbReference type="Pfam" id="PF00271">
    <property type="entry name" value="Helicase_C"/>
    <property type="match status" value="1"/>
</dbReference>
<dbReference type="AlphaFoldDB" id="A0A1F4VRW1"/>
<dbReference type="InterPro" id="IPR027417">
    <property type="entry name" value="P-loop_NTPase"/>
</dbReference>
<dbReference type="GO" id="GO:0043138">
    <property type="term" value="F:3'-5' DNA helicase activity"/>
    <property type="evidence" value="ECO:0007669"/>
    <property type="project" value="TreeGrafter"/>
</dbReference>
<protein>
    <recommendedName>
        <fullName evidence="2">Helicase C-terminal domain-containing protein</fullName>
    </recommendedName>
</protein>
<feature type="domain" description="Helicase C-terminal" evidence="2">
    <location>
        <begin position="842"/>
        <end position="995"/>
    </location>
</feature>
<dbReference type="GO" id="GO:0036297">
    <property type="term" value="P:interstrand cross-link repair"/>
    <property type="evidence" value="ECO:0007669"/>
    <property type="project" value="TreeGrafter"/>
</dbReference>
<evidence type="ECO:0000256" key="1">
    <source>
        <dbReference type="SAM" id="MobiDB-lite"/>
    </source>
</evidence>
<evidence type="ECO:0000313" key="4">
    <source>
        <dbReference type="Proteomes" id="UP000178964"/>
    </source>
</evidence>